<dbReference type="PANTHER" id="PTHR33055:SF13">
    <property type="entry name" value="TRANSPOSASE"/>
    <property type="match status" value="1"/>
</dbReference>
<accession>A0A443JX09</accession>
<reference evidence="3 4" key="2">
    <citation type="submission" date="2019-01" db="EMBL/GenBank/DDBJ databases">
        <authorList>
            <person name="Li Y."/>
        </authorList>
    </citation>
    <scope>NUCLEOTIDE SEQUENCE [LARGE SCALE GENOMIC DNA]</scope>
    <source>
        <strain evidence="3 4">D19-10-3-21</strain>
    </source>
</reference>
<dbReference type="GO" id="GO:0004803">
    <property type="term" value="F:transposase activity"/>
    <property type="evidence" value="ECO:0007669"/>
    <property type="project" value="InterPro"/>
</dbReference>
<dbReference type="NCBIfam" id="NF033542">
    <property type="entry name" value="transpos_IS110"/>
    <property type="match status" value="1"/>
</dbReference>
<feature type="domain" description="Transposase IS116/IS110/IS902 C-terminal" evidence="2">
    <location>
        <begin position="189"/>
        <end position="272"/>
    </location>
</feature>
<dbReference type="InterPro" id="IPR002525">
    <property type="entry name" value="Transp_IS110-like_N"/>
</dbReference>
<gene>
    <name evidence="3" type="ORF">D2T31_22105</name>
</gene>
<dbReference type="AlphaFoldDB" id="A0A443JX09"/>
<dbReference type="GO" id="GO:0003677">
    <property type="term" value="F:DNA binding"/>
    <property type="evidence" value="ECO:0007669"/>
    <property type="project" value="InterPro"/>
</dbReference>
<dbReference type="PANTHER" id="PTHR33055">
    <property type="entry name" value="TRANSPOSASE FOR INSERTION SEQUENCE ELEMENT IS1111A"/>
    <property type="match status" value="1"/>
</dbReference>
<dbReference type="OrthoDB" id="8261795at2"/>
<protein>
    <submittedName>
        <fullName evidence="3">IS110 family transposase</fullName>
    </submittedName>
</protein>
<evidence type="ECO:0000313" key="4">
    <source>
        <dbReference type="Proteomes" id="UP000285295"/>
    </source>
</evidence>
<name>A0A443JX09_9RHOB</name>
<dbReference type="Pfam" id="PF01548">
    <property type="entry name" value="DEDD_Tnp_IS110"/>
    <property type="match status" value="1"/>
</dbReference>
<dbReference type="EMBL" id="SAUX01000073">
    <property type="protein sequence ID" value="RWR25052.1"/>
    <property type="molecule type" value="Genomic_DNA"/>
</dbReference>
<evidence type="ECO:0000313" key="3">
    <source>
        <dbReference type="EMBL" id="RWR25052.1"/>
    </source>
</evidence>
<dbReference type="RefSeq" id="WP_128238925.1">
    <property type="nucleotide sequence ID" value="NZ_SAUX01000073.1"/>
</dbReference>
<evidence type="ECO:0000259" key="2">
    <source>
        <dbReference type="Pfam" id="PF02371"/>
    </source>
</evidence>
<dbReference type="Pfam" id="PF02371">
    <property type="entry name" value="Transposase_20"/>
    <property type="match status" value="1"/>
</dbReference>
<feature type="domain" description="Transposase IS110-like N-terminal" evidence="1">
    <location>
        <begin position="5"/>
        <end position="145"/>
    </location>
</feature>
<organism evidence="3 4">
    <name type="scientific">Paenirhodobacter populi</name>
    <dbReference type="NCBI Taxonomy" id="2306993"/>
    <lineage>
        <taxon>Bacteria</taxon>
        <taxon>Pseudomonadati</taxon>
        <taxon>Pseudomonadota</taxon>
        <taxon>Alphaproteobacteria</taxon>
        <taxon>Rhodobacterales</taxon>
        <taxon>Rhodobacter group</taxon>
        <taxon>Paenirhodobacter</taxon>
    </lineage>
</organism>
<dbReference type="InterPro" id="IPR003346">
    <property type="entry name" value="Transposase_20"/>
</dbReference>
<dbReference type="Proteomes" id="UP000285295">
    <property type="component" value="Unassembled WGS sequence"/>
</dbReference>
<proteinExistence type="predicted"/>
<dbReference type="GO" id="GO:0006313">
    <property type="term" value="P:DNA transposition"/>
    <property type="evidence" value="ECO:0007669"/>
    <property type="project" value="InterPro"/>
</dbReference>
<dbReference type="InterPro" id="IPR047650">
    <property type="entry name" value="Transpos_IS110"/>
</dbReference>
<reference evidence="3 4" key="1">
    <citation type="submission" date="2019-01" db="EMBL/GenBank/DDBJ databases">
        <title>Sinorhodobacter populi sp. nov. isolated from the symptomatic bark tissue of Populus euramericana canker.</title>
        <authorList>
            <person name="Xu G."/>
        </authorList>
    </citation>
    <scope>NUCLEOTIDE SEQUENCE [LARGE SCALE GENOMIC DNA]</scope>
    <source>
        <strain evidence="3 4">D19-10-3-21</strain>
    </source>
</reference>
<sequence>MDDIVGIDVSKADLKVFRLKSREHLCIPNDRPGLRRLRDWLGSDIPELIVFEVTGAYHRSLEAFLHLNGLRCVKVNPKQARRYCQAVGQLAKTDRVDAELLARMGRQLDLQAQAAPPANQTILQDLLVCRRGLTKDRIAAKTRLAVATLPILARMLRRRIRQIGEDIAAIDAELQRLTNQDPGQKRRVEILASIPGLGQLTAVTMAAELPELGSATAKQIAALVGLAPIAQQSGRQEKPRRIQGGRPWVRRSLYMPALVASRFNPDLKRVYQRLLAAGKRQKVALTAVMRKLVILANTLIADARKWSPAAP</sequence>
<comment type="caution">
    <text evidence="3">The sequence shown here is derived from an EMBL/GenBank/DDBJ whole genome shotgun (WGS) entry which is preliminary data.</text>
</comment>
<evidence type="ECO:0000259" key="1">
    <source>
        <dbReference type="Pfam" id="PF01548"/>
    </source>
</evidence>